<organism evidence="1 2">
    <name type="scientific">Arctium lappa</name>
    <name type="common">Greater burdock</name>
    <name type="synonym">Lappa major</name>
    <dbReference type="NCBI Taxonomy" id="4217"/>
    <lineage>
        <taxon>Eukaryota</taxon>
        <taxon>Viridiplantae</taxon>
        <taxon>Streptophyta</taxon>
        <taxon>Embryophyta</taxon>
        <taxon>Tracheophyta</taxon>
        <taxon>Spermatophyta</taxon>
        <taxon>Magnoliopsida</taxon>
        <taxon>eudicotyledons</taxon>
        <taxon>Gunneridae</taxon>
        <taxon>Pentapetalae</taxon>
        <taxon>asterids</taxon>
        <taxon>campanulids</taxon>
        <taxon>Asterales</taxon>
        <taxon>Asteraceae</taxon>
        <taxon>Carduoideae</taxon>
        <taxon>Cardueae</taxon>
        <taxon>Arctiinae</taxon>
        <taxon>Arctium</taxon>
    </lineage>
</organism>
<evidence type="ECO:0000313" key="2">
    <source>
        <dbReference type="Proteomes" id="UP001055879"/>
    </source>
</evidence>
<keyword evidence="2" id="KW-1185">Reference proteome</keyword>
<name>A0ACB9ELV3_ARCLA</name>
<protein>
    <submittedName>
        <fullName evidence="1">Uncharacterized protein</fullName>
    </submittedName>
</protein>
<comment type="caution">
    <text evidence="1">The sequence shown here is derived from an EMBL/GenBank/DDBJ whole genome shotgun (WGS) entry which is preliminary data.</text>
</comment>
<sequence length="100" mass="11448">MSSMQNPVVVMVFYFCDQNFEDLDFGDGFLVTLVLVHHLFHNNVQDESKHLRLEASSNQILMPFSFANLEAISKITWNPMMKSTNLEAIDEICKIKPIVA</sequence>
<gene>
    <name evidence="1" type="ORF">L6452_07430</name>
</gene>
<reference evidence="1 2" key="2">
    <citation type="journal article" date="2022" name="Mol. Ecol. Resour.">
        <title>The genomes of chicory, endive, great burdock and yacon provide insights into Asteraceae paleo-polyploidization history and plant inulin production.</title>
        <authorList>
            <person name="Fan W."/>
            <person name="Wang S."/>
            <person name="Wang H."/>
            <person name="Wang A."/>
            <person name="Jiang F."/>
            <person name="Liu H."/>
            <person name="Zhao H."/>
            <person name="Xu D."/>
            <person name="Zhang Y."/>
        </authorList>
    </citation>
    <scope>NUCLEOTIDE SEQUENCE [LARGE SCALE GENOMIC DNA]</scope>
    <source>
        <strain evidence="2">cv. Niubang</strain>
    </source>
</reference>
<accession>A0ACB9ELV3</accession>
<dbReference type="Proteomes" id="UP001055879">
    <property type="component" value="Linkage Group LG02"/>
</dbReference>
<reference evidence="2" key="1">
    <citation type="journal article" date="2022" name="Mol. Ecol. Resour.">
        <title>The genomes of chicory, endive, great burdock and yacon provide insights into Asteraceae palaeo-polyploidization history and plant inulin production.</title>
        <authorList>
            <person name="Fan W."/>
            <person name="Wang S."/>
            <person name="Wang H."/>
            <person name="Wang A."/>
            <person name="Jiang F."/>
            <person name="Liu H."/>
            <person name="Zhao H."/>
            <person name="Xu D."/>
            <person name="Zhang Y."/>
        </authorList>
    </citation>
    <scope>NUCLEOTIDE SEQUENCE [LARGE SCALE GENOMIC DNA]</scope>
    <source>
        <strain evidence="2">cv. Niubang</strain>
    </source>
</reference>
<dbReference type="EMBL" id="CM042048">
    <property type="protein sequence ID" value="KAI3759543.1"/>
    <property type="molecule type" value="Genomic_DNA"/>
</dbReference>
<evidence type="ECO:0000313" key="1">
    <source>
        <dbReference type="EMBL" id="KAI3759543.1"/>
    </source>
</evidence>
<proteinExistence type="predicted"/>